<dbReference type="Proteomes" id="UP000467130">
    <property type="component" value="Chromosome"/>
</dbReference>
<proteinExistence type="predicted"/>
<evidence type="ECO:0000313" key="3">
    <source>
        <dbReference type="Proteomes" id="UP000467130"/>
    </source>
</evidence>
<reference evidence="2 3" key="1">
    <citation type="journal article" date="2019" name="Emerg. Microbes Infect.">
        <title>Comprehensive subspecies identification of 175 nontuberculous mycobacteria species based on 7547 genomic profiles.</title>
        <authorList>
            <person name="Matsumoto Y."/>
            <person name="Kinjo T."/>
            <person name="Motooka D."/>
            <person name="Nabeya D."/>
            <person name="Jung N."/>
            <person name="Uechi K."/>
            <person name="Horii T."/>
            <person name="Iida T."/>
            <person name="Fujita J."/>
            <person name="Nakamura S."/>
        </authorList>
    </citation>
    <scope>NUCLEOTIDE SEQUENCE [LARGE SCALE GENOMIC DNA]</scope>
    <source>
        <strain evidence="2 3">JCM 17783</strain>
    </source>
</reference>
<feature type="compositionally biased region" description="Polar residues" evidence="1">
    <location>
        <begin position="328"/>
        <end position="355"/>
    </location>
</feature>
<sequence length="372" mass="37282">MLNRRGRMLNRGGRMLDRSRRVLNRGRRVLNRCLLRGLVDYRSARAAVAAGASALEDRAGVRRRGRVTTYAGSSAAAALNHRALSGGSGRAVRADAAVAGDTAAASERRALLAEDAAVSSTAGTRVDAAVSSSARETTADAGSGVDAAASFGVAAEARATDPPGFCVTAQPGAAGNARGLRSRVAAQPALAAQRAAGACPADAQTSAACRRGTTLTADTDTSERAAHVRSGSTVQSCALASDQSRLAACAQRGITAHPGSCTGIACTRQLAAGTETCLARQSGLAAEVGATGQPPASAEPATSLPTKTSLATGTETCLARQRRLATQPAANLATQPAANLAPQTSLTAGNETATDLATGASAGLSPKRRLDA</sequence>
<evidence type="ECO:0000256" key="1">
    <source>
        <dbReference type="SAM" id="MobiDB-lite"/>
    </source>
</evidence>
<evidence type="ECO:0000313" key="2">
    <source>
        <dbReference type="EMBL" id="BBY23140.1"/>
    </source>
</evidence>
<dbReference type="EMBL" id="AP022587">
    <property type="protein sequence ID" value="BBY23140.1"/>
    <property type="molecule type" value="Genomic_DNA"/>
</dbReference>
<dbReference type="KEGG" id="msto:MSTO_33450"/>
<keyword evidence="3" id="KW-1185">Reference proteome</keyword>
<accession>A0A7I7Q9Z5</accession>
<gene>
    <name evidence="2" type="ORF">MSTO_33450</name>
</gene>
<protein>
    <submittedName>
        <fullName evidence="2">Uncharacterized protein</fullName>
    </submittedName>
</protein>
<dbReference type="AlphaFoldDB" id="A0A7I7Q9Z5"/>
<feature type="region of interest" description="Disordered" evidence="1">
    <location>
        <begin position="328"/>
        <end position="372"/>
    </location>
</feature>
<organism evidence="2 3">
    <name type="scientific">Mycobacterium stomatepiae</name>
    <dbReference type="NCBI Taxonomy" id="470076"/>
    <lineage>
        <taxon>Bacteria</taxon>
        <taxon>Bacillati</taxon>
        <taxon>Actinomycetota</taxon>
        <taxon>Actinomycetes</taxon>
        <taxon>Mycobacteriales</taxon>
        <taxon>Mycobacteriaceae</taxon>
        <taxon>Mycobacterium</taxon>
        <taxon>Mycobacterium simiae complex</taxon>
    </lineage>
</organism>
<name>A0A7I7Q9Z5_9MYCO</name>
<feature type="region of interest" description="Disordered" evidence="1">
    <location>
        <begin position="288"/>
        <end position="310"/>
    </location>
</feature>